<protein>
    <submittedName>
        <fullName evidence="1">Uncharacterized protein</fullName>
    </submittedName>
</protein>
<evidence type="ECO:0000313" key="1">
    <source>
        <dbReference type="EMBL" id="MCW0953198.1"/>
    </source>
</evidence>
<comment type="caution">
    <text evidence="1">The sequence shown here is derived from an EMBL/GenBank/DDBJ whole genome shotgun (WGS) entry which is preliminary data.</text>
</comment>
<accession>A0ABT3E461</accession>
<sequence>MLFFPNDENQKKFEDIVKRYKDTFEIDFPVFEYIDGEVTDDKLDKITALIETSIAGNKPVDTPEDYAERIFKN</sequence>
<dbReference type="Proteomes" id="UP001526225">
    <property type="component" value="Unassembled WGS sequence"/>
</dbReference>
<dbReference type="EMBL" id="JAOZFE010000003">
    <property type="protein sequence ID" value="MCW0953198.1"/>
    <property type="molecule type" value="Genomic_DNA"/>
</dbReference>
<dbReference type="RefSeq" id="WP_264336070.1">
    <property type="nucleotide sequence ID" value="NZ_JAOZFE010000003.1"/>
</dbReference>
<name>A0ABT3E461_9LACO</name>
<evidence type="ECO:0000313" key="2">
    <source>
        <dbReference type="Proteomes" id="UP001526225"/>
    </source>
</evidence>
<reference evidence="1 2" key="1">
    <citation type="submission" date="2022-10" db="EMBL/GenBank/DDBJ databases">
        <title>Weissella fermenti sp. nov., isolated from fermented cabbage.</title>
        <authorList>
            <person name="Lee J.K."/>
            <person name="Baek J.H."/>
            <person name="Choi D.G."/>
            <person name="Kim J.M."/>
            <person name="Jeon C.O."/>
        </authorList>
    </citation>
    <scope>NUCLEOTIDE SEQUENCE [LARGE SCALE GENOMIC DNA]</scope>
    <source>
        <strain evidence="1 2">KACC 18534</strain>
    </source>
</reference>
<keyword evidence="2" id="KW-1185">Reference proteome</keyword>
<gene>
    <name evidence="1" type="ORF">OIT44_03805</name>
</gene>
<organism evidence="1 2">
    <name type="scientific">Weissella ceti</name>
    <dbReference type="NCBI Taxonomy" id="759620"/>
    <lineage>
        <taxon>Bacteria</taxon>
        <taxon>Bacillati</taxon>
        <taxon>Bacillota</taxon>
        <taxon>Bacilli</taxon>
        <taxon>Lactobacillales</taxon>
        <taxon>Lactobacillaceae</taxon>
        <taxon>Weissella</taxon>
    </lineage>
</organism>
<proteinExistence type="predicted"/>